<dbReference type="InterPro" id="IPR044788">
    <property type="entry name" value="X8_dom_prot"/>
</dbReference>
<evidence type="ECO:0000259" key="4">
    <source>
        <dbReference type="SMART" id="SM00768"/>
    </source>
</evidence>
<dbReference type="GO" id="GO:0098552">
    <property type="term" value="C:side of membrane"/>
    <property type="evidence" value="ECO:0007669"/>
    <property type="project" value="UniProtKB-KW"/>
</dbReference>
<comment type="subcellular location">
    <subcellularLocation>
        <location evidence="1">Cell membrane</location>
        <topology evidence="1">Lipid-anchor</topology>
        <topology evidence="1">GPI-anchor</topology>
    </subcellularLocation>
</comment>
<dbReference type="EMBL" id="VOIH02000009">
    <property type="protein sequence ID" value="KAF3438187.1"/>
    <property type="molecule type" value="Genomic_DNA"/>
</dbReference>
<evidence type="ECO:0000256" key="3">
    <source>
        <dbReference type="ARBA" id="ARBA00022729"/>
    </source>
</evidence>
<evidence type="ECO:0000256" key="1">
    <source>
        <dbReference type="ARBA" id="ARBA00004609"/>
    </source>
</evidence>
<evidence type="ECO:0000313" key="6">
    <source>
        <dbReference type="Proteomes" id="UP000796880"/>
    </source>
</evidence>
<dbReference type="Proteomes" id="UP000796880">
    <property type="component" value="Unassembled WGS sequence"/>
</dbReference>
<dbReference type="Pfam" id="PF07983">
    <property type="entry name" value="X8"/>
    <property type="match status" value="1"/>
</dbReference>
<accession>A0A8K0E7H2</accession>
<comment type="caution">
    <text evidence="5">The sequence shown here is derived from an EMBL/GenBank/DDBJ whole genome shotgun (WGS) entry which is preliminary data.</text>
</comment>
<dbReference type="SMART" id="SM00768">
    <property type="entry name" value="X8"/>
    <property type="match status" value="1"/>
</dbReference>
<dbReference type="Gene3D" id="3.20.20.80">
    <property type="entry name" value="Glycosidases"/>
    <property type="match status" value="1"/>
</dbReference>
<dbReference type="Gene3D" id="1.20.58.1040">
    <property type="match status" value="1"/>
</dbReference>
<evidence type="ECO:0000313" key="5">
    <source>
        <dbReference type="EMBL" id="KAF3438187.1"/>
    </source>
</evidence>
<gene>
    <name evidence="5" type="ORF">FNV43_RR20945</name>
</gene>
<organism evidence="5 6">
    <name type="scientific">Rhamnella rubrinervis</name>
    <dbReference type="NCBI Taxonomy" id="2594499"/>
    <lineage>
        <taxon>Eukaryota</taxon>
        <taxon>Viridiplantae</taxon>
        <taxon>Streptophyta</taxon>
        <taxon>Embryophyta</taxon>
        <taxon>Tracheophyta</taxon>
        <taxon>Spermatophyta</taxon>
        <taxon>Magnoliopsida</taxon>
        <taxon>eudicotyledons</taxon>
        <taxon>Gunneridae</taxon>
        <taxon>Pentapetalae</taxon>
        <taxon>rosids</taxon>
        <taxon>fabids</taxon>
        <taxon>Rosales</taxon>
        <taxon>Rhamnaceae</taxon>
        <taxon>rhamnoid group</taxon>
        <taxon>Rhamneae</taxon>
        <taxon>Rhamnella</taxon>
    </lineage>
</organism>
<name>A0A8K0E7H2_9ROSA</name>
<sequence>MVGIPNDMLASLASSMKAAEKWVAKNVSTHISSNNVNISKGDCPLNADVYESSNGLPSGGDFRADIHDLMLAIVKFLNDNSAPLPNFERHWGYLLDGRPKYQLNLGATNSGSVVAAQGVHYLEKKWCVMKPSANLDDPQVAPSVSYACGLADCTSLGYGTTCGNLDARGNISYAFNSYYQKHNQLSSACKFANLSMITKNDPTVGSCTFEIMIQPYYGGAERIFGCLQKPLGFAMVHILFLLTSL</sequence>
<dbReference type="GO" id="GO:0005886">
    <property type="term" value="C:plasma membrane"/>
    <property type="evidence" value="ECO:0007669"/>
    <property type="project" value="UniProtKB-SubCell"/>
</dbReference>
<feature type="domain" description="X8" evidence="4">
    <location>
        <begin position="125"/>
        <end position="209"/>
    </location>
</feature>
<reference evidence="5" key="1">
    <citation type="submission" date="2020-03" db="EMBL/GenBank/DDBJ databases">
        <title>A high-quality chromosome-level genome assembly of a woody plant with both climbing and erect habits, Rhamnella rubrinervis.</title>
        <authorList>
            <person name="Lu Z."/>
            <person name="Yang Y."/>
            <person name="Zhu X."/>
            <person name="Sun Y."/>
        </authorList>
    </citation>
    <scope>NUCLEOTIDE SEQUENCE</scope>
    <source>
        <strain evidence="5">BYM</strain>
        <tissue evidence="5">Leaf</tissue>
    </source>
</reference>
<dbReference type="PANTHER" id="PTHR31044:SF126">
    <property type="entry name" value="GLYCOSYL HYDROLASE FAMILY 17 PROTEIN"/>
    <property type="match status" value="1"/>
</dbReference>
<keyword evidence="2" id="KW-0449">Lipoprotein</keyword>
<keyword evidence="6" id="KW-1185">Reference proteome</keyword>
<keyword evidence="2" id="KW-0336">GPI-anchor</keyword>
<dbReference type="FunFam" id="1.20.58.1040:FF:000002">
    <property type="entry name" value="Glucan endo-1,3-beta-glucosidase 8"/>
    <property type="match status" value="1"/>
</dbReference>
<evidence type="ECO:0000256" key="2">
    <source>
        <dbReference type="ARBA" id="ARBA00022622"/>
    </source>
</evidence>
<dbReference type="PANTHER" id="PTHR31044">
    <property type="entry name" value="BETA-1,3 GLUCANASE"/>
    <property type="match status" value="1"/>
</dbReference>
<proteinExistence type="predicted"/>
<protein>
    <recommendedName>
        <fullName evidence="4">X8 domain-containing protein</fullName>
    </recommendedName>
</protein>
<keyword evidence="2" id="KW-0472">Membrane</keyword>
<dbReference type="InterPro" id="IPR012946">
    <property type="entry name" value="X8"/>
</dbReference>
<dbReference type="AlphaFoldDB" id="A0A8K0E7H2"/>
<dbReference type="OrthoDB" id="421038at2759"/>
<dbReference type="GO" id="GO:0009506">
    <property type="term" value="C:plasmodesma"/>
    <property type="evidence" value="ECO:0007669"/>
    <property type="project" value="UniProtKB-ARBA"/>
</dbReference>
<keyword evidence="2" id="KW-0325">Glycoprotein</keyword>
<keyword evidence="3" id="KW-0732">Signal</keyword>